<keyword evidence="8" id="KW-1185">Reference proteome</keyword>
<evidence type="ECO:0000259" key="6">
    <source>
        <dbReference type="PROSITE" id="PS50850"/>
    </source>
</evidence>
<evidence type="ECO:0000256" key="3">
    <source>
        <dbReference type="ARBA" id="ARBA00022989"/>
    </source>
</evidence>
<feature type="transmembrane region" description="Helical" evidence="5">
    <location>
        <begin position="350"/>
        <end position="375"/>
    </location>
</feature>
<evidence type="ECO:0000313" key="7">
    <source>
        <dbReference type="EMBL" id="NKY50986.1"/>
    </source>
</evidence>
<evidence type="ECO:0000256" key="1">
    <source>
        <dbReference type="ARBA" id="ARBA00004651"/>
    </source>
</evidence>
<feature type="transmembrane region" description="Helical" evidence="5">
    <location>
        <begin position="188"/>
        <end position="206"/>
    </location>
</feature>
<feature type="transmembrane region" description="Helical" evidence="5">
    <location>
        <begin position="246"/>
        <end position="268"/>
    </location>
</feature>
<feature type="transmembrane region" description="Helical" evidence="5">
    <location>
        <begin position="322"/>
        <end position="344"/>
    </location>
</feature>
<dbReference type="Pfam" id="PF07690">
    <property type="entry name" value="MFS_1"/>
    <property type="match status" value="1"/>
</dbReference>
<dbReference type="PRINTS" id="PR01036">
    <property type="entry name" value="TCRTETB"/>
</dbReference>
<keyword evidence="2 5" id="KW-0812">Transmembrane</keyword>
<dbReference type="CDD" id="cd17321">
    <property type="entry name" value="MFS_MMR_MDR_like"/>
    <property type="match status" value="1"/>
</dbReference>
<evidence type="ECO:0000313" key="8">
    <source>
        <dbReference type="Proteomes" id="UP000565711"/>
    </source>
</evidence>
<evidence type="ECO:0000256" key="2">
    <source>
        <dbReference type="ARBA" id="ARBA00022692"/>
    </source>
</evidence>
<organism evidence="7 8">
    <name type="scientific">Nocardia vermiculata</name>
    <dbReference type="NCBI Taxonomy" id="257274"/>
    <lineage>
        <taxon>Bacteria</taxon>
        <taxon>Bacillati</taxon>
        <taxon>Actinomycetota</taxon>
        <taxon>Actinomycetes</taxon>
        <taxon>Mycobacteriales</taxon>
        <taxon>Nocardiaceae</taxon>
        <taxon>Nocardia</taxon>
    </lineage>
</organism>
<proteinExistence type="predicted"/>
<keyword evidence="3 5" id="KW-1133">Transmembrane helix</keyword>
<comment type="caution">
    <text evidence="7">The sequence shown here is derived from an EMBL/GenBank/DDBJ whole genome shotgun (WGS) entry which is preliminary data.</text>
</comment>
<accession>A0A846XV28</accession>
<dbReference type="InterPro" id="IPR020846">
    <property type="entry name" value="MFS_dom"/>
</dbReference>
<dbReference type="SUPFAM" id="SSF103473">
    <property type="entry name" value="MFS general substrate transporter"/>
    <property type="match status" value="1"/>
</dbReference>
<sequence>MLVGVFMAVLDTFIVLVAAPAIQQDLAASDAEVQLVFAAYQLAYAAALITCARLGDLVGRKTLFLAGLLVFTASSAACALAPAPVSLIVARFVQGLGAAALFPQVLATITVVVPPESRAKAFGALGAVIGLSGVAGQLIGGVLVQANLFDSSWRSIFWINVPVGVLAVAAAVAFVPRTRAAEARGVDPVGAAILATSLCLLVVPLIQGRQSGWPLVTWISMAAGIAGMAVFARFERAMVRRGSDPLVRISLFAVRPFAIGMALILLAYSGINSFFLVLSVTTQQGLGMTALGTATVYLPFGAAFFATSIVAGRLRSATDAILLAGALLGGFGYAGIIAEVAMFGDRTSGWALAAPLTVVGVGSGLLVPSLLHAVLSRVAADDAGMASGVLATGQQIGGAVGVAVIGAVYYACAESHSPVTALAWANGVNLVLALVIAMLLRKLGAIGAGE</sequence>
<reference evidence="7 8" key="1">
    <citation type="submission" date="2020-04" db="EMBL/GenBank/DDBJ databases">
        <title>MicrobeNet Type strains.</title>
        <authorList>
            <person name="Nicholson A.C."/>
        </authorList>
    </citation>
    <scope>NUCLEOTIDE SEQUENCE [LARGE SCALE GENOMIC DNA]</scope>
    <source>
        <strain evidence="7 8">JCM 12354</strain>
    </source>
</reference>
<dbReference type="AlphaFoldDB" id="A0A846XV28"/>
<feature type="transmembrane region" description="Helical" evidence="5">
    <location>
        <begin position="33"/>
        <end position="51"/>
    </location>
</feature>
<keyword evidence="4 5" id="KW-0472">Membrane</keyword>
<dbReference type="GO" id="GO:0022857">
    <property type="term" value="F:transmembrane transporter activity"/>
    <property type="evidence" value="ECO:0007669"/>
    <property type="project" value="InterPro"/>
</dbReference>
<protein>
    <submittedName>
        <fullName evidence="7">MFS transporter</fullName>
    </submittedName>
</protein>
<feature type="transmembrane region" description="Helical" evidence="5">
    <location>
        <begin position="288"/>
        <end position="310"/>
    </location>
</feature>
<dbReference type="InterPro" id="IPR036259">
    <property type="entry name" value="MFS_trans_sf"/>
</dbReference>
<dbReference type="InterPro" id="IPR011701">
    <property type="entry name" value="MFS"/>
</dbReference>
<feature type="transmembrane region" description="Helical" evidence="5">
    <location>
        <begin position="387"/>
        <end position="409"/>
    </location>
</feature>
<dbReference type="EMBL" id="JAAXOP010000005">
    <property type="protein sequence ID" value="NKY50986.1"/>
    <property type="molecule type" value="Genomic_DNA"/>
</dbReference>
<comment type="subcellular location">
    <subcellularLocation>
        <location evidence="1">Cell membrane</location>
        <topology evidence="1">Multi-pass membrane protein</topology>
    </subcellularLocation>
</comment>
<feature type="transmembrane region" description="Helical" evidence="5">
    <location>
        <begin position="121"/>
        <end position="144"/>
    </location>
</feature>
<dbReference type="PROSITE" id="PS50850">
    <property type="entry name" value="MFS"/>
    <property type="match status" value="1"/>
</dbReference>
<feature type="transmembrane region" description="Helical" evidence="5">
    <location>
        <begin position="421"/>
        <end position="440"/>
    </location>
</feature>
<dbReference type="PANTHER" id="PTHR42718">
    <property type="entry name" value="MAJOR FACILITATOR SUPERFAMILY MULTIDRUG TRANSPORTER MFSC"/>
    <property type="match status" value="1"/>
</dbReference>
<evidence type="ECO:0000256" key="4">
    <source>
        <dbReference type="ARBA" id="ARBA00023136"/>
    </source>
</evidence>
<gene>
    <name evidence="7" type="ORF">HGA08_12265</name>
</gene>
<feature type="transmembrane region" description="Helical" evidence="5">
    <location>
        <begin position="63"/>
        <end position="83"/>
    </location>
</feature>
<dbReference type="Proteomes" id="UP000565711">
    <property type="component" value="Unassembled WGS sequence"/>
</dbReference>
<name>A0A846XV28_9NOCA</name>
<feature type="transmembrane region" description="Helical" evidence="5">
    <location>
        <begin position="156"/>
        <end position="176"/>
    </location>
</feature>
<evidence type="ECO:0000256" key="5">
    <source>
        <dbReference type="SAM" id="Phobius"/>
    </source>
</evidence>
<feature type="transmembrane region" description="Helical" evidence="5">
    <location>
        <begin position="95"/>
        <end position="114"/>
    </location>
</feature>
<feature type="domain" description="Major facilitator superfamily (MFS) profile" evidence="6">
    <location>
        <begin position="1"/>
        <end position="444"/>
    </location>
</feature>
<dbReference type="PANTHER" id="PTHR42718:SF39">
    <property type="entry name" value="ACTINORHODIN TRANSPORTER-RELATED"/>
    <property type="match status" value="1"/>
</dbReference>
<dbReference type="Gene3D" id="1.20.1250.20">
    <property type="entry name" value="MFS general substrate transporter like domains"/>
    <property type="match status" value="2"/>
</dbReference>
<feature type="transmembrane region" description="Helical" evidence="5">
    <location>
        <begin position="212"/>
        <end position="234"/>
    </location>
</feature>
<dbReference type="GO" id="GO:0005886">
    <property type="term" value="C:plasma membrane"/>
    <property type="evidence" value="ECO:0007669"/>
    <property type="project" value="UniProtKB-SubCell"/>
</dbReference>